<comment type="caution">
    <text evidence="1">The sequence shown here is derived from an EMBL/GenBank/DDBJ whole genome shotgun (WGS) entry which is preliminary data.</text>
</comment>
<name>A0ACB7Y5V0_9ERIC</name>
<organism evidence="1 2">
    <name type="scientific">Vaccinium darrowii</name>
    <dbReference type="NCBI Taxonomy" id="229202"/>
    <lineage>
        <taxon>Eukaryota</taxon>
        <taxon>Viridiplantae</taxon>
        <taxon>Streptophyta</taxon>
        <taxon>Embryophyta</taxon>
        <taxon>Tracheophyta</taxon>
        <taxon>Spermatophyta</taxon>
        <taxon>Magnoliopsida</taxon>
        <taxon>eudicotyledons</taxon>
        <taxon>Gunneridae</taxon>
        <taxon>Pentapetalae</taxon>
        <taxon>asterids</taxon>
        <taxon>Ericales</taxon>
        <taxon>Ericaceae</taxon>
        <taxon>Vaccinioideae</taxon>
        <taxon>Vaccinieae</taxon>
        <taxon>Vaccinium</taxon>
    </lineage>
</organism>
<protein>
    <submittedName>
        <fullName evidence="1">Uncharacterized protein</fullName>
    </submittedName>
</protein>
<accession>A0ACB7Y5V0</accession>
<reference evidence="1 2" key="1">
    <citation type="journal article" date="2021" name="Hortic Res">
        <title>High-quality reference genome and annotation aids understanding of berry development for evergreen blueberry (Vaccinium darrowii).</title>
        <authorList>
            <person name="Yu J."/>
            <person name="Hulse-Kemp A.M."/>
            <person name="Babiker E."/>
            <person name="Staton M."/>
        </authorList>
    </citation>
    <scope>NUCLEOTIDE SEQUENCE [LARGE SCALE GENOMIC DNA]</scope>
    <source>
        <strain evidence="2">cv. NJ 8807/NJ 8810</strain>
        <tissue evidence="1">Young leaf</tissue>
    </source>
</reference>
<gene>
    <name evidence="1" type="ORF">Vadar_002090</name>
</gene>
<evidence type="ECO:0000313" key="2">
    <source>
        <dbReference type="Proteomes" id="UP000828048"/>
    </source>
</evidence>
<proteinExistence type="predicted"/>
<keyword evidence="2" id="KW-1185">Reference proteome</keyword>
<evidence type="ECO:0000313" key="1">
    <source>
        <dbReference type="EMBL" id="KAH7848379.1"/>
    </source>
</evidence>
<dbReference type="EMBL" id="CM037157">
    <property type="protein sequence ID" value="KAH7848379.1"/>
    <property type="molecule type" value="Genomic_DNA"/>
</dbReference>
<dbReference type="Proteomes" id="UP000828048">
    <property type="component" value="Chromosome 7"/>
</dbReference>
<sequence>MGGHAVDGCSEFMPAPSSNPTNPTMTTITTGLWSEFDFLEEEEEEEMEHGDCEKKKIKLAEIDEDEVENPNAVSNFRISAPLREVMKSKGIDVLQ</sequence>